<name>A0A158PB45_ANGCA</name>
<reference evidence="2" key="1">
    <citation type="submission" date="2012-09" db="EMBL/GenBank/DDBJ databases">
        <authorList>
            <person name="Martin A.A."/>
        </authorList>
    </citation>
    <scope>NUCLEOTIDE SEQUENCE</scope>
</reference>
<proteinExistence type="predicted"/>
<dbReference type="Gene3D" id="1.10.1540.10">
    <property type="entry name" value="BEACH domain"/>
    <property type="match status" value="1"/>
</dbReference>
<dbReference type="InterPro" id="IPR036372">
    <property type="entry name" value="BEACH_dom_sf"/>
</dbReference>
<dbReference type="PROSITE" id="PS50197">
    <property type="entry name" value="BEACH"/>
    <property type="match status" value="1"/>
</dbReference>
<evidence type="ECO:0000313" key="2">
    <source>
        <dbReference type="Proteomes" id="UP000035642"/>
    </source>
</evidence>
<feature type="domain" description="BEACH" evidence="1">
    <location>
        <begin position="221"/>
        <end position="344"/>
    </location>
</feature>
<protein>
    <submittedName>
        <fullName evidence="3">BEACH domain-containing protein</fullName>
    </submittedName>
</protein>
<dbReference type="SMART" id="SM01026">
    <property type="entry name" value="Beach"/>
    <property type="match status" value="1"/>
</dbReference>
<dbReference type="PANTHER" id="PTHR46866">
    <property type="entry name" value="GH12955P"/>
    <property type="match status" value="1"/>
</dbReference>
<dbReference type="STRING" id="6313.A0A158PB45"/>
<organism evidence="2 3">
    <name type="scientific">Angiostrongylus cantonensis</name>
    <name type="common">Rat lungworm</name>
    <dbReference type="NCBI Taxonomy" id="6313"/>
    <lineage>
        <taxon>Eukaryota</taxon>
        <taxon>Metazoa</taxon>
        <taxon>Ecdysozoa</taxon>
        <taxon>Nematoda</taxon>
        <taxon>Chromadorea</taxon>
        <taxon>Rhabditida</taxon>
        <taxon>Rhabditina</taxon>
        <taxon>Rhabditomorpha</taxon>
        <taxon>Strongyloidea</taxon>
        <taxon>Metastrongylidae</taxon>
        <taxon>Angiostrongylus</taxon>
    </lineage>
</organism>
<dbReference type="SUPFAM" id="SSF81837">
    <property type="entry name" value="BEACH domain"/>
    <property type="match status" value="1"/>
</dbReference>
<keyword evidence="2" id="KW-1185">Reference proteome</keyword>
<dbReference type="PANTHER" id="PTHR46866:SF1">
    <property type="entry name" value="GH12955P"/>
    <property type="match status" value="1"/>
</dbReference>
<dbReference type="AlphaFoldDB" id="A0A158PB45"/>
<accession>A0A158PB45</accession>
<dbReference type="WBParaSite" id="ACAC_0001043101-mRNA-1">
    <property type="protein sequence ID" value="ACAC_0001043101-mRNA-1"/>
    <property type="gene ID" value="ACAC_0001043101"/>
</dbReference>
<reference evidence="3" key="2">
    <citation type="submission" date="2016-04" db="UniProtKB">
        <authorList>
            <consortium name="WormBaseParasite"/>
        </authorList>
    </citation>
    <scope>IDENTIFICATION</scope>
</reference>
<evidence type="ECO:0000259" key="1">
    <source>
        <dbReference type="PROSITE" id="PS50197"/>
    </source>
</evidence>
<dbReference type="InterPro" id="IPR000409">
    <property type="entry name" value="BEACH_dom"/>
</dbReference>
<sequence>MKSSQWDDKAFTEILVPKVCSFIDERLSDVKHEPILDSVVVFRKIDQGIQDFSGHQASPDVYEKDDGEYWKDVSRRFGTCYCRLEGEGIILLIPLHVSFYNFMGVFSRLSNVITAIIESVFRPFRVIPHIVPIIAIINKDGIVTVVSSELGPDWVNLNTVLRHYHSNIEPYSQIHNFVAASLADIYFQFDRVKFYVTEPQFFCDNSFWLLCDPFAKNTDAFPHEDFAYQNEVTLNWINGLTSNYDYIMILNKAAGRVRGEVHNHPVFPWVCDFKQKDSGWRDLTKTKYRLTKGDDQLGQNFRHLSHHVSEILSDIGYMVYKARVETKSNLCKHVRSKVGVNELT</sequence>
<dbReference type="Pfam" id="PF02138">
    <property type="entry name" value="Beach"/>
    <property type="match status" value="1"/>
</dbReference>
<dbReference type="Proteomes" id="UP000035642">
    <property type="component" value="Unassembled WGS sequence"/>
</dbReference>
<evidence type="ECO:0000313" key="3">
    <source>
        <dbReference type="WBParaSite" id="ACAC_0001043101-mRNA-1"/>
    </source>
</evidence>